<dbReference type="RefSeq" id="WP_048381092.1">
    <property type="nucleotide sequence ID" value="NZ_LDYE01000008.1"/>
</dbReference>
<evidence type="ECO:0008006" key="4">
    <source>
        <dbReference type="Google" id="ProtNLM"/>
    </source>
</evidence>
<keyword evidence="3" id="KW-1185">Reference proteome</keyword>
<comment type="caution">
    <text evidence="2">The sequence shown here is derived from an EMBL/GenBank/DDBJ whole genome shotgun (WGS) entry which is preliminary data.</text>
</comment>
<proteinExistence type="predicted"/>
<dbReference type="Proteomes" id="UP000221653">
    <property type="component" value="Unassembled WGS sequence"/>
</dbReference>
<keyword evidence="1" id="KW-0472">Membrane</keyword>
<dbReference type="STRING" id="1724.GCA_001044175_02307"/>
<feature type="transmembrane region" description="Helical" evidence="1">
    <location>
        <begin position="259"/>
        <end position="280"/>
    </location>
</feature>
<organism evidence="2 3">
    <name type="scientific">Corynebacterium renale</name>
    <dbReference type="NCBI Taxonomy" id="1724"/>
    <lineage>
        <taxon>Bacteria</taxon>
        <taxon>Bacillati</taxon>
        <taxon>Actinomycetota</taxon>
        <taxon>Actinomycetes</taxon>
        <taxon>Mycobacteriales</taxon>
        <taxon>Corynebacteriaceae</taxon>
        <taxon>Corynebacterium</taxon>
    </lineage>
</organism>
<feature type="transmembrane region" description="Helical" evidence="1">
    <location>
        <begin position="423"/>
        <end position="449"/>
    </location>
</feature>
<keyword evidence="1" id="KW-0812">Transmembrane</keyword>
<evidence type="ECO:0000256" key="1">
    <source>
        <dbReference type="SAM" id="Phobius"/>
    </source>
</evidence>
<feature type="transmembrane region" description="Helical" evidence="1">
    <location>
        <begin position="51"/>
        <end position="69"/>
    </location>
</feature>
<name>A0A2A9DMM7_9CORY</name>
<sequence length="457" mass="49341">MITEMMAATGSTHTQPAGAASRPARSGWNSVWEVPAHYFKTTWSFIRTTPGTMLTMVLLLCAAIFAAGYSMSVSTASRHTALSELLQTTEPTSYAAHNLYTSLSLADTIATSSLVQVGPASPEQHREYTSAILQASTAASQVASWVGSGDQRATELIAAIQRDLPMYTGIVETARANHRSANPVAVAYLTQASAMMREDILPAAEELFDRTSHSVSANQSRLAKPQWVPLSGLVAAFGFLVVAQWWLWRRTRRRFNAGFGVATVCMVVALGWVGASNFFAWQAVSRGYELAASPWEALTDARIAAQQARTTETLALVRRDTLAEAEASFRNTTRQVTHALDDYEAATTKVHDDVVAAREATVAWEDAHTELVGALARGDFQEATRLTTQHGDTAASAFRDLDGALAQLIDDSRTTRRAFVGEGVAATTFLSISVLLLSVAAIVAVIVGIRPRLQEYL</sequence>
<accession>A0A2A9DMM7</accession>
<feature type="transmembrane region" description="Helical" evidence="1">
    <location>
        <begin position="227"/>
        <end position="247"/>
    </location>
</feature>
<protein>
    <recommendedName>
        <fullName evidence="4">Chemotaxis methyl-accepting receptor HlyB-like 4HB MCP domain-containing protein</fullName>
    </recommendedName>
</protein>
<keyword evidence="1" id="KW-1133">Transmembrane helix</keyword>
<evidence type="ECO:0000313" key="3">
    <source>
        <dbReference type="Proteomes" id="UP000221653"/>
    </source>
</evidence>
<dbReference type="EMBL" id="PDJF01000001">
    <property type="protein sequence ID" value="PFG27958.1"/>
    <property type="molecule type" value="Genomic_DNA"/>
</dbReference>
<evidence type="ECO:0000313" key="2">
    <source>
        <dbReference type="EMBL" id="PFG27958.1"/>
    </source>
</evidence>
<dbReference type="AlphaFoldDB" id="A0A2A9DMM7"/>
<gene>
    <name evidence="2" type="ORF">ATK06_1040</name>
</gene>
<reference evidence="2 3" key="1">
    <citation type="submission" date="2017-10" db="EMBL/GenBank/DDBJ databases">
        <title>Sequencing the genomes of 1000 actinobacteria strains.</title>
        <authorList>
            <person name="Klenk H.-P."/>
        </authorList>
    </citation>
    <scope>NUCLEOTIDE SEQUENCE [LARGE SCALE GENOMIC DNA]</scope>
    <source>
        <strain evidence="2 3">DSM 20688</strain>
    </source>
</reference>